<evidence type="ECO:0000256" key="3">
    <source>
        <dbReference type="SAM" id="MobiDB-lite"/>
    </source>
</evidence>
<feature type="region of interest" description="Disordered" evidence="3">
    <location>
        <begin position="68"/>
        <end position="97"/>
    </location>
</feature>
<evidence type="ECO:0000256" key="2">
    <source>
        <dbReference type="PROSITE-ProRule" id="PRU00335"/>
    </source>
</evidence>
<gene>
    <name evidence="5" type="ORF">SGFS_024340</name>
</gene>
<organism evidence="5 6">
    <name type="scientific">Streptomyces graminofaciens</name>
    <dbReference type="NCBI Taxonomy" id="68212"/>
    <lineage>
        <taxon>Bacteria</taxon>
        <taxon>Bacillati</taxon>
        <taxon>Actinomycetota</taxon>
        <taxon>Actinomycetes</taxon>
        <taxon>Kitasatosporales</taxon>
        <taxon>Streptomycetaceae</taxon>
        <taxon>Streptomyces</taxon>
    </lineage>
</organism>
<reference evidence="5 6" key="2">
    <citation type="journal article" date="2023" name="ChemBioChem">
        <title>Acyltransferase Domain Exchange between Two Independent Type I Polyketide Synthases in the Same Producer Strain of Macrolide Antibiotics.</title>
        <authorList>
            <person name="Kudo F."/>
            <person name="Kishikawa K."/>
            <person name="Tsuboi K."/>
            <person name="Kido T."/>
            <person name="Usui T."/>
            <person name="Hashimoto J."/>
            <person name="Shin-Ya K."/>
            <person name="Miyanaga A."/>
            <person name="Eguchi T."/>
        </authorList>
    </citation>
    <scope>NUCLEOTIDE SEQUENCE [LARGE SCALE GENOMIC DNA]</scope>
    <source>
        <strain evidence="5 6">A-8890</strain>
    </source>
</reference>
<dbReference type="SUPFAM" id="SSF46689">
    <property type="entry name" value="Homeodomain-like"/>
    <property type="match status" value="1"/>
</dbReference>
<evidence type="ECO:0000256" key="1">
    <source>
        <dbReference type="ARBA" id="ARBA00023125"/>
    </source>
</evidence>
<dbReference type="PROSITE" id="PS50977">
    <property type="entry name" value="HTH_TETR_2"/>
    <property type="match status" value="1"/>
</dbReference>
<name>A0ABN5VDR5_9ACTN</name>
<keyword evidence="1 2" id="KW-0238">DNA-binding</keyword>
<reference evidence="5 6" key="1">
    <citation type="journal article" date="2010" name="ChemBioChem">
        <title>Cloning and characterization of the biosynthetic gene cluster of 16-membered macrolide antibiotic FD-891: involvement of a dual functional cytochrome P450 monooxygenase catalyzing epoxidation and hydroxylation.</title>
        <authorList>
            <person name="Kudo F."/>
            <person name="Motegi A."/>
            <person name="Mizoue K."/>
            <person name="Eguchi T."/>
        </authorList>
    </citation>
    <scope>NUCLEOTIDE SEQUENCE [LARGE SCALE GENOMIC DNA]</scope>
    <source>
        <strain evidence="5 6">A-8890</strain>
    </source>
</reference>
<evidence type="ECO:0000313" key="6">
    <source>
        <dbReference type="Proteomes" id="UP001321542"/>
    </source>
</evidence>
<evidence type="ECO:0000259" key="4">
    <source>
        <dbReference type="PROSITE" id="PS50977"/>
    </source>
</evidence>
<comment type="caution">
    <text evidence="2">Lacks conserved residue(s) required for the propagation of feature annotation.</text>
</comment>
<dbReference type="Pfam" id="PF00440">
    <property type="entry name" value="TetR_N"/>
    <property type="match status" value="1"/>
</dbReference>
<feature type="domain" description="HTH tetR-type" evidence="4">
    <location>
        <begin position="1"/>
        <end position="37"/>
    </location>
</feature>
<dbReference type="Gene3D" id="1.10.357.10">
    <property type="entry name" value="Tetracycline Repressor, domain 2"/>
    <property type="match status" value="1"/>
</dbReference>
<dbReference type="InterPro" id="IPR009057">
    <property type="entry name" value="Homeodomain-like_sf"/>
</dbReference>
<dbReference type="Proteomes" id="UP001321542">
    <property type="component" value="Chromosome"/>
</dbReference>
<keyword evidence="6" id="KW-1185">Reference proteome</keyword>
<dbReference type="InterPro" id="IPR001647">
    <property type="entry name" value="HTH_TetR"/>
</dbReference>
<dbReference type="EMBL" id="AP018448">
    <property type="protein sequence ID" value="BBC31140.1"/>
    <property type="molecule type" value="Genomic_DNA"/>
</dbReference>
<sequence>MEAVAREAGVGKGTLFRRFGDRDGLLVALLRDAGVGGDHDMLAHAMLALTTIETADYLGGECDIPVEGLQASRPPGHLGGPTTGDPTGRAGPSADVTPVGCGMWDPVVGSTVQSATAAAADLS</sequence>
<proteinExistence type="predicted"/>
<accession>A0ABN5VDR5</accession>
<evidence type="ECO:0000313" key="5">
    <source>
        <dbReference type="EMBL" id="BBC31140.1"/>
    </source>
</evidence>
<protein>
    <recommendedName>
        <fullName evidence="4">HTH tetR-type domain-containing protein</fullName>
    </recommendedName>
</protein>